<dbReference type="Gene3D" id="1.10.3720.10">
    <property type="entry name" value="MetI-like"/>
    <property type="match status" value="1"/>
</dbReference>
<evidence type="ECO:0000256" key="8">
    <source>
        <dbReference type="RuleBase" id="RU363032"/>
    </source>
</evidence>
<feature type="transmembrane region" description="Helical" evidence="8">
    <location>
        <begin position="99"/>
        <end position="122"/>
    </location>
</feature>
<dbReference type="PROSITE" id="PS50928">
    <property type="entry name" value="ABC_TM1"/>
    <property type="match status" value="1"/>
</dbReference>
<dbReference type="CDD" id="cd06261">
    <property type="entry name" value="TM_PBP2"/>
    <property type="match status" value="1"/>
</dbReference>
<evidence type="ECO:0000313" key="9">
    <source>
        <dbReference type="EMBL" id="QIP35432.1"/>
    </source>
</evidence>
<keyword evidence="6 8" id="KW-1133">Transmembrane helix</keyword>
<proteinExistence type="inferred from homology"/>
<comment type="subcellular location">
    <subcellularLocation>
        <location evidence="1 8">Cell membrane</location>
        <topology evidence="1 8">Multi-pass membrane protein</topology>
    </subcellularLocation>
</comment>
<dbReference type="PANTHER" id="PTHR42929:SF5">
    <property type="entry name" value="ABC TRANSPORTER PERMEASE PROTEIN"/>
    <property type="match status" value="1"/>
</dbReference>
<evidence type="ECO:0000256" key="3">
    <source>
        <dbReference type="ARBA" id="ARBA00022448"/>
    </source>
</evidence>
<accession>A0A181CAX5</accession>
<dbReference type="InterPro" id="IPR000515">
    <property type="entry name" value="MetI-like"/>
</dbReference>
<organism evidence="9 10">
    <name type="scientific">Komagataeibacter rhaeticus</name>
    <dbReference type="NCBI Taxonomy" id="215221"/>
    <lineage>
        <taxon>Bacteria</taxon>
        <taxon>Pseudomonadati</taxon>
        <taxon>Pseudomonadota</taxon>
        <taxon>Alphaproteobacteria</taxon>
        <taxon>Acetobacterales</taxon>
        <taxon>Acetobacteraceae</taxon>
        <taxon>Komagataeibacter</taxon>
    </lineage>
</organism>
<keyword evidence="5 8" id="KW-0812">Transmembrane</keyword>
<protein>
    <submittedName>
        <fullName evidence="9">ABC transporter permease</fullName>
    </submittedName>
</protein>
<keyword evidence="4" id="KW-1003">Cell membrane</keyword>
<comment type="similarity">
    <text evidence="2">Belongs to the binding-protein-dependent transport system permease family. CysTW subfamily.</text>
</comment>
<evidence type="ECO:0000313" key="10">
    <source>
        <dbReference type="Proteomes" id="UP000502533"/>
    </source>
</evidence>
<dbReference type="GeneID" id="85022117"/>
<dbReference type="Proteomes" id="UP000502533">
    <property type="component" value="Chromosome"/>
</dbReference>
<evidence type="ECO:0000256" key="5">
    <source>
        <dbReference type="ARBA" id="ARBA00022692"/>
    </source>
</evidence>
<name>A0A181CAX5_9PROT</name>
<dbReference type="Pfam" id="PF00528">
    <property type="entry name" value="BPD_transp_1"/>
    <property type="match status" value="1"/>
</dbReference>
<feature type="transmembrane region" description="Helical" evidence="8">
    <location>
        <begin position="244"/>
        <end position="268"/>
    </location>
</feature>
<dbReference type="SUPFAM" id="SSF161098">
    <property type="entry name" value="MetI-like"/>
    <property type="match status" value="1"/>
</dbReference>
<dbReference type="InterPro" id="IPR035906">
    <property type="entry name" value="MetI-like_sf"/>
</dbReference>
<evidence type="ECO:0000256" key="4">
    <source>
        <dbReference type="ARBA" id="ARBA00022475"/>
    </source>
</evidence>
<feature type="transmembrane region" description="Helical" evidence="8">
    <location>
        <begin position="142"/>
        <end position="166"/>
    </location>
</feature>
<keyword evidence="3 8" id="KW-0813">Transport</keyword>
<feature type="transmembrane region" description="Helical" evidence="8">
    <location>
        <begin position="202"/>
        <end position="224"/>
    </location>
</feature>
<feature type="transmembrane region" description="Helical" evidence="8">
    <location>
        <begin position="65"/>
        <end position="87"/>
    </location>
</feature>
<dbReference type="AlphaFoldDB" id="A0A181CAX5"/>
<evidence type="ECO:0000256" key="6">
    <source>
        <dbReference type="ARBA" id="ARBA00022989"/>
    </source>
</evidence>
<dbReference type="PANTHER" id="PTHR42929">
    <property type="entry name" value="INNER MEMBRANE ABC TRANSPORTER PERMEASE PROTEIN YDCU-RELATED-RELATED"/>
    <property type="match status" value="1"/>
</dbReference>
<dbReference type="RefSeq" id="WP_007398696.1">
    <property type="nucleotide sequence ID" value="NZ_CALMTF010000093.1"/>
</dbReference>
<keyword evidence="7 8" id="KW-0472">Membrane</keyword>
<dbReference type="KEGG" id="kre:GWK63_08120"/>
<gene>
    <name evidence="9" type="ORF">GWK63_08120</name>
</gene>
<reference evidence="9 10" key="1">
    <citation type="submission" date="2020-03" db="EMBL/GenBank/DDBJ databases">
        <title>Isolation of cellulose-producing strains, genome characterization and application of the synthesized cellulose films as an economical and sustainable material for piezoelectric sensor construction.</title>
        <authorList>
            <person name="Mangayil R.K."/>
        </authorList>
    </citation>
    <scope>NUCLEOTIDE SEQUENCE [LARGE SCALE GENOMIC DNA]</scope>
    <source>
        <strain evidence="9 10">ENS 9a1a</strain>
    </source>
</reference>
<evidence type="ECO:0000256" key="7">
    <source>
        <dbReference type="ARBA" id="ARBA00023136"/>
    </source>
</evidence>
<dbReference type="GO" id="GO:0005886">
    <property type="term" value="C:plasma membrane"/>
    <property type="evidence" value="ECO:0007669"/>
    <property type="project" value="UniProtKB-SubCell"/>
</dbReference>
<sequence length="277" mass="30349">MRKYLLILPAVVVLLVFLVIPYIDIIFISLHPAADDRPYGSGFTLRNYVQVLTDGYLVHQTAMTLWIGLVTTCATLVLGFPVAWFMAHSSARARAIQQGIVLMPLLVGIVVRSYGWTVILGNNGILNRLARDIGLTRSVLPLMYNSLGIVIALTHVFLPFMILPIFGTIRSLDPALFLAGRSLGASPAITMRRIILPLTMPGIQSGCVLVFILSVSAYVTPMLIGGMRVKTMPMTVVNTLIDAFQWPFGAAQALVLSAIGALIVLVFFRLTPLRWSR</sequence>
<evidence type="ECO:0000256" key="1">
    <source>
        <dbReference type="ARBA" id="ARBA00004651"/>
    </source>
</evidence>
<dbReference type="GO" id="GO:0055085">
    <property type="term" value="P:transmembrane transport"/>
    <property type="evidence" value="ECO:0007669"/>
    <property type="project" value="InterPro"/>
</dbReference>
<dbReference type="EMBL" id="CP050139">
    <property type="protein sequence ID" value="QIP35432.1"/>
    <property type="molecule type" value="Genomic_DNA"/>
</dbReference>
<keyword evidence="10" id="KW-1185">Reference proteome</keyword>
<feature type="transmembrane region" description="Helical" evidence="8">
    <location>
        <begin position="7"/>
        <end position="30"/>
    </location>
</feature>
<evidence type="ECO:0000256" key="2">
    <source>
        <dbReference type="ARBA" id="ARBA00007069"/>
    </source>
</evidence>